<gene>
    <name evidence="2" type="ORF">SDC9_199861</name>
</gene>
<feature type="region of interest" description="Disordered" evidence="1">
    <location>
        <begin position="1"/>
        <end position="28"/>
    </location>
</feature>
<evidence type="ECO:0000256" key="1">
    <source>
        <dbReference type="SAM" id="MobiDB-lite"/>
    </source>
</evidence>
<comment type="caution">
    <text evidence="2">The sequence shown here is derived from an EMBL/GenBank/DDBJ whole genome shotgun (WGS) entry which is preliminary data.</text>
</comment>
<reference evidence="2" key="1">
    <citation type="submission" date="2019-08" db="EMBL/GenBank/DDBJ databases">
        <authorList>
            <person name="Kucharzyk K."/>
            <person name="Murdoch R.W."/>
            <person name="Higgins S."/>
            <person name="Loffler F."/>
        </authorList>
    </citation>
    <scope>NUCLEOTIDE SEQUENCE</scope>
</reference>
<name>A0A645ILL4_9ZZZZ</name>
<dbReference type="EMBL" id="VSSQ01118094">
    <property type="protein sequence ID" value="MPN52205.1"/>
    <property type="molecule type" value="Genomic_DNA"/>
</dbReference>
<feature type="compositionally biased region" description="Basic and acidic residues" evidence="1">
    <location>
        <begin position="1"/>
        <end position="14"/>
    </location>
</feature>
<feature type="compositionally biased region" description="Basic and acidic residues" evidence="1">
    <location>
        <begin position="85"/>
        <end position="94"/>
    </location>
</feature>
<proteinExistence type="predicted"/>
<evidence type="ECO:0000313" key="2">
    <source>
        <dbReference type="EMBL" id="MPN52205.1"/>
    </source>
</evidence>
<feature type="region of interest" description="Disordered" evidence="1">
    <location>
        <begin position="47"/>
        <end position="176"/>
    </location>
</feature>
<sequence length="176" mass="18293">MGGADADRHLRPLPDGDGSGGPVLRRLGDFPPPVAAVGSAAAAFRGGLGSAAAAAPRRGRSGFAVRRSRLPERTVRRSAGIAGIRRTERQRTEPFPEPAGQHRHAVRKMGRGRSPLPPSRGSGTAQIRSMDESGQLAGAESGPDGRGGRGLPPRIENVSGYCRPPLQLRDFPAAAG</sequence>
<protein>
    <submittedName>
        <fullName evidence="2">Uncharacterized protein</fullName>
    </submittedName>
</protein>
<accession>A0A645ILL4</accession>
<feature type="compositionally biased region" description="Basic residues" evidence="1">
    <location>
        <begin position="101"/>
        <end position="111"/>
    </location>
</feature>
<dbReference type="AlphaFoldDB" id="A0A645ILL4"/>
<feature type="compositionally biased region" description="Low complexity" evidence="1">
    <location>
        <begin position="47"/>
        <end position="64"/>
    </location>
</feature>
<organism evidence="2">
    <name type="scientific">bioreactor metagenome</name>
    <dbReference type="NCBI Taxonomy" id="1076179"/>
    <lineage>
        <taxon>unclassified sequences</taxon>
        <taxon>metagenomes</taxon>
        <taxon>ecological metagenomes</taxon>
    </lineage>
</organism>